<dbReference type="RefSeq" id="XP_011494464.1">
    <property type="nucleotide sequence ID" value="XM_011496162.1"/>
</dbReference>
<name>A0AAJ6VLD5_9HYME</name>
<comment type="catalytic activity">
    <reaction evidence="1">
        <text>Hydrolysis of an N(4)-(acetyl-beta-D-glucosaminyl)asparagine residue in which the glucosamine residue may be further glycosylated, to yield a (substituted) N-acetyl-beta-D-glucosaminylamine and a peptide containing an aspartate residue.</text>
        <dbReference type="EC" id="3.5.1.52"/>
    </reaction>
</comment>
<dbReference type="Pfam" id="PF01841">
    <property type="entry name" value="Transglut_core"/>
    <property type="match status" value="1"/>
</dbReference>
<keyword evidence="8" id="KW-0479">Metal-binding</keyword>
<dbReference type="InterPro" id="IPR002931">
    <property type="entry name" value="Transglutaminase-like"/>
</dbReference>
<dbReference type="EC" id="3.5.1.52" evidence="5"/>
<evidence type="ECO:0000256" key="4">
    <source>
        <dbReference type="ARBA" id="ARBA00009390"/>
    </source>
</evidence>
<dbReference type="GO" id="GO:0005634">
    <property type="term" value="C:nucleus"/>
    <property type="evidence" value="ECO:0007669"/>
    <property type="project" value="TreeGrafter"/>
</dbReference>
<proteinExistence type="inferred from homology"/>
<dbReference type="GeneID" id="105359548"/>
<dbReference type="SMART" id="SM00460">
    <property type="entry name" value="TGc"/>
    <property type="match status" value="1"/>
</dbReference>
<protein>
    <recommendedName>
        <fullName evidence="6">Peptide-N(4)-(N-acetyl-beta-glucosaminyl)asparagine amidase</fullName>
        <ecNumber evidence="5">3.5.1.52</ecNumber>
    </recommendedName>
    <alternativeName>
        <fullName evidence="11">Peptide:N-glycanase</fullName>
    </alternativeName>
</protein>
<dbReference type="InterPro" id="IPR050883">
    <property type="entry name" value="PNGase"/>
</dbReference>
<evidence type="ECO:0000256" key="7">
    <source>
        <dbReference type="ARBA" id="ARBA00022490"/>
    </source>
</evidence>
<dbReference type="AlphaFoldDB" id="A0AAJ6VLD5"/>
<evidence type="ECO:0000256" key="8">
    <source>
        <dbReference type="ARBA" id="ARBA00022723"/>
    </source>
</evidence>
<dbReference type="InterPro" id="IPR006588">
    <property type="entry name" value="Peptide_N_glycanase_PAW_dom"/>
</dbReference>
<dbReference type="InterPro" id="IPR008979">
    <property type="entry name" value="Galactose-bd-like_sf"/>
</dbReference>
<dbReference type="Proteomes" id="UP000695007">
    <property type="component" value="Unplaced"/>
</dbReference>
<dbReference type="PANTHER" id="PTHR12143">
    <property type="entry name" value="PEPTIDE N-GLYCANASE PNGASE -RELATED"/>
    <property type="match status" value="1"/>
</dbReference>
<evidence type="ECO:0000256" key="2">
    <source>
        <dbReference type="ARBA" id="ARBA00001947"/>
    </source>
</evidence>
<keyword evidence="9" id="KW-0378">Hydrolase</keyword>
<dbReference type="GO" id="GO:0006516">
    <property type="term" value="P:glycoprotein catabolic process"/>
    <property type="evidence" value="ECO:0007669"/>
    <property type="project" value="InterPro"/>
</dbReference>
<keyword evidence="10" id="KW-0862">Zinc</keyword>
<evidence type="ECO:0000256" key="3">
    <source>
        <dbReference type="ARBA" id="ARBA00004496"/>
    </source>
</evidence>
<comment type="subcellular location">
    <subcellularLocation>
        <location evidence="3">Cytoplasm</location>
    </subcellularLocation>
</comment>
<evidence type="ECO:0000256" key="10">
    <source>
        <dbReference type="ARBA" id="ARBA00022833"/>
    </source>
</evidence>
<dbReference type="GO" id="GO:0000224">
    <property type="term" value="F:peptide-N4-(N-acetyl-beta-glucosaminyl)asparagine amidase activity"/>
    <property type="evidence" value="ECO:0007669"/>
    <property type="project" value="UniProtKB-EC"/>
</dbReference>
<dbReference type="Gene3D" id="2.20.25.10">
    <property type="match status" value="1"/>
</dbReference>
<evidence type="ECO:0000259" key="13">
    <source>
        <dbReference type="PROSITE" id="PS51398"/>
    </source>
</evidence>
<evidence type="ECO:0000256" key="5">
    <source>
        <dbReference type="ARBA" id="ARBA00012158"/>
    </source>
</evidence>
<dbReference type="PANTHER" id="PTHR12143:SF19">
    <property type="entry name" value="PEPTIDE-N(4)-(N-ACETYL-BETA-GLUCOSAMINYL)ASPARAGINE AMIDASE"/>
    <property type="match status" value="1"/>
</dbReference>
<dbReference type="SUPFAM" id="SSF54001">
    <property type="entry name" value="Cysteine proteinases"/>
    <property type="match status" value="1"/>
</dbReference>
<dbReference type="PROSITE" id="PS51398">
    <property type="entry name" value="PAW"/>
    <property type="match status" value="1"/>
</dbReference>
<accession>A0AAJ6VLD5</accession>
<feature type="domain" description="PAW" evidence="13">
    <location>
        <begin position="370"/>
        <end position="580"/>
    </location>
</feature>
<comment type="cofactor">
    <cofactor evidence="2">
        <name>Zn(2+)</name>
        <dbReference type="ChEBI" id="CHEBI:29105"/>
    </cofactor>
</comment>
<evidence type="ECO:0000256" key="9">
    <source>
        <dbReference type="ARBA" id="ARBA00022801"/>
    </source>
</evidence>
<dbReference type="KEGG" id="csol:105359548"/>
<dbReference type="Gene3D" id="2.60.120.1020">
    <property type="entry name" value="Peptide N glycanase, PAW domain"/>
    <property type="match status" value="1"/>
</dbReference>
<dbReference type="Gene3D" id="3.10.620.30">
    <property type="match status" value="1"/>
</dbReference>
<dbReference type="InterPro" id="IPR038680">
    <property type="entry name" value="PAW_sf"/>
</dbReference>
<keyword evidence="7" id="KW-0963">Cytoplasm</keyword>
<organism evidence="14 15">
    <name type="scientific">Ceratosolen solmsi marchali</name>
    <dbReference type="NCBI Taxonomy" id="326594"/>
    <lineage>
        <taxon>Eukaryota</taxon>
        <taxon>Metazoa</taxon>
        <taxon>Ecdysozoa</taxon>
        <taxon>Arthropoda</taxon>
        <taxon>Hexapoda</taxon>
        <taxon>Insecta</taxon>
        <taxon>Pterygota</taxon>
        <taxon>Neoptera</taxon>
        <taxon>Endopterygota</taxon>
        <taxon>Hymenoptera</taxon>
        <taxon>Apocrita</taxon>
        <taxon>Proctotrupomorpha</taxon>
        <taxon>Chalcidoidea</taxon>
        <taxon>Agaonidae</taxon>
        <taxon>Agaoninae</taxon>
        <taxon>Ceratosolen</taxon>
    </lineage>
</organism>
<evidence type="ECO:0000256" key="1">
    <source>
        <dbReference type="ARBA" id="ARBA00001650"/>
    </source>
</evidence>
<reference evidence="15" key="1">
    <citation type="submission" date="2025-08" db="UniProtKB">
        <authorList>
            <consortium name="RefSeq"/>
        </authorList>
    </citation>
    <scope>IDENTIFICATION</scope>
</reference>
<dbReference type="Pfam" id="PF04721">
    <property type="entry name" value="PAW"/>
    <property type="match status" value="1"/>
</dbReference>
<dbReference type="GO" id="GO:0005829">
    <property type="term" value="C:cytosol"/>
    <property type="evidence" value="ECO:0007669"/>
    <property type="project" value="TreeGrafter"/>
</dbReference>
<evidence type="ECO:0000313" key="15">
    <source>
        <dbReference type="RefSeq" id="XP_011494464.1"/>
    </source>
</evidence>
<dbReference type="SUPFAM" id="SSF49785">
    <property type="entry name" value="Galactose-binding domain-like"/>
    <property type="match status" value="1"/>
</dbReference>
<comment type="similarity">
    <text evidence="4 12">Belongs to the transglutaminase-like superfamily. PNGase family.</text>
</comment>
<sequence length="582" mass="67964">MYEPYVKEMLHYQQKFLKKRDNNGLLLPINTSLTGVKDLFNLLSNMSQQLKTQSLMQQSHLYLQSLKEEPQFKNNDFITKLINHFQVILRYEDKNLQNKVKLILPLEKLQITAMEKLHKIQKEMKIKNIDGNVVFEDVLFGELLSWFKFKFFKWVDSPVCKKCRGECSFDHIKASPDPQISRIEIHKCKNCRCENEFPRYIDPEPLLYTRQGRCGEWANCFTLICRTVGFDSRLVYDQTDHIWTEVWSIAENRWIHADVCENIIDRPLMYEKGWGKKLSYIIAFSKDEMQDVTWRYTNDFEKVMQRRNLCSEETLVLFINKLNLVHQSSNNYSSARRKFVVKRSALELASMINAPLDHKKCSKASENDSDYVGRVSGSQAWRISRGEMGNVSYEPTHWKIPQQVSDFELTYSIINDCYATRDVINNRILETKQKWQNGVEYVNGGVFLKKEEDWKMVYLARSPESITGTVTWSFVVENYEKMTIDSVELQATTATFNEAVVEWRIQGIFDRDSLIIKEAKITTGNFRSTDFCGAIRLKVSATLRGGKGDTAWQHAQLFRQSLSTNSKKPCMVIKITLENAKI</sequence>
<dbReference type="CTD" id="35527"/>
<dbReference type="InterPro" id="IPR038765">
    <property type="entry name" value="Papain-like_cys_pep_sf"/>
</dbReference>
<gene>
    <name evidence="15" type="primary">LOC105359548</name>
</gene>
<keyword evidence="14" id="KW-1185">Reference proteome</keyword>
<evidence type="ECO:0000256" key="11">
    <source>
        <dbReference type="ARBA" id="ARBA00032901"/>
    </source>
</evidence>
<evidence type="ECO:0000256" key="6">
    <source>
        <dbReference type="ARBA" id="ARBA00018546"/>
    </source>
</evidence>
<dbReference type="GO" id="GO:0046872">
    <property type="term" value="F:metal ion binding"/>
    <property type="evidence" value="ECO:0007669"/>
    <property type="project" value="UniProtKB-KW"/>
</dbReference>
<evidence type="ECO:0000256" key="12">
    <source>
        <dbReference type="PROSITE-ProRule" id="PRU00731"/>
    </source>
</evidence>
<evidence type="ECO:0000313" key="14">
    <source>
        <dbReference type="Proteomes" id="UP000695007"/>
    </source>
</evidence>